<dbReference type="AlphaFoldDB" id="A0A7K3NIT6"/>
<dbReference type="CDD" id="cd00090">
    <property type="entry name" value="HTH_ARSR"/>
    <property type="match status" value="1"/>
</dbReference>
<proteinExistence type="predicted"/>
<feature type="domain" description="HTH arsR-type" evidence="5">
    <location>
        <begin position="10"/>
        <end position="104"/>
    </location>
</feature>
<sequence length="126" mass="13316">MLKQIVPKTSGGAAAERLARICKVLAVDTRVRMLEMLAQRQMCVGALARALCITPAAVSQHLRVLRDAGAVVADKQGYFVHYRADLGTLAAWGRETAEFFTAGQEKPEAGESGAARPPAGHGEAAS</sequence>
<dbReference type="PANTHER" id="PTHR33154:SF33">
    <property type="entry name" value="TRANSCRIPTIONAL REPRESSOR SDPR"/>
    <property type="match status" value="1"/>
</dbReference>
<evidence type="ECO:0000313" key="6">
    <source>
        <dbReference type="EMBL" id="NDY56007.1"/>
    </source>
</evidence>
<dbReference type="InterPro" id="IPR011991">
    <property type="entry name" value="ArsR-like_HTH"/>
</dbReference>
<comment type="caution">
    <text evidence="6">The sequence shown here is derived from an EMBL/GenBank/DDBJ whole genome shotgun (WGS) entry which is preliminary data.</text>
</comment>
<dbReference type="InterPro" id="IPR036388">
    <property type="entry name" value="WH-like_DNA-bd_sf"/>
</dbReference>
<dbReference type="Pfam" id="PF01022">
    <property type="entry name" value="HTH_5"/>
    <property type="match status" value="1"/>
</dbReference>
<dbReference type="GO" id="GO:0003677">
    <property type="term" value="F:DNA binding"/>
    <property type="evidence" value="ECO:0007669"/>
    <property type="project" value="UniProtKB-KW"/>
</dbReference>
<evidence type="ECO:0000256" key="1">
    <source>
        <dbReference type="ARBA" id="ARBA00023015"/>
    </source>
</evidence>
<gene>
    <name evidence="6" type="ORF">G3N56_04510</name>
</gene>
<dbReference type="Gene3D" id="1.10.10.10">
    <property type="entry name" value="Winged helix-like DNA-binding domain superfamily/Winged helix DNA-binding domain"/>
    <property type="match status" value="1"/>
</dbReference>
<name>A0A7K3NIT6_9BACT</name>
<dbReference type="InterPro" id="IPR001845">
    <property type="entry name" value="HTH_ArsR_DNA-bd_dom"/>
</dbReference>
<dbReference type="PRINTS" id="PR00778">
    <property type="entry name" value="HTHARSR"/>
</dbReference>
<reference evidence="6 7" key="1">
    <citation type="submission" date="2020-02" db="EMBL/GenBank/DDBJ databases">
        <title>Comparative genomics of sulfur disproportionating microorganisms.</title>
        <authorList>
            <person name="Ward L.M."/>
            <person name="Bertran E."/>
            <person name="Johnston D.T."/>
        </authorList>
    </citation>
    <scope>NUCLEOTIDE SEQUENCE [LARGE SCALE GENOMIC DNA]</scope>
    <source>
        <strain evidence="6 7">DSM 3696</strain>
    </source>
</reference>
<evidence type="ECO:0000256" key="3">
    <source>
        <dbReference type="ARBA" id="ARBA00023163"/>
    </source>
</evidence>
<dbReference type="SUPFAM" id="SSF46785">
    <property type="entry name" value="Winged helix' DNA-binding domain"/>
    <property type="match status" value="1"/>
</dbReference>
<dbReference type="GO" id="GO:0003700">
    <property type="term" value="F:DNA-binding transcription factor activity"/>
    <property type="evidence" value="ECO:0007669"/>
    <property type="project" value="InterPro"/>
</dbReference>
<protein>
    <submittedName>
        <fullName evidence="6">Helix-turn-helix transcriptional regulator</fullName>
    </submittedName>
</protein>
<evidence type="ECO:0000256" key="4">
    <source>
        <dbReference type="SAM" id="MobiDB-lite"/>
    </source>
</evidence>
<dbReference type="PROSITE" id="PS50987">
    <property type="entry name" value="HTH_ARSR_2"/>
    <property type="match status" value="1"/>
</dbReference>
<dbReference type="NCBIfam" id="NF033788">
    <property type="entry name" value="HTH_metalloreg"/>
    <property type="match status" value="1"/>
</dbReference>
<dbReference type="InterPro" id="IPR051081">
    <property type="entry name" value="HTH_MetalResp_TranReg"/>
</dbReference>
<dbReference type="InterPro" id="IPR036390">
    <property type="entry name" value="WH_DNA-bd_sf"/>
</dbReference>
<keyword evidence="2" id="KW-0238">DNA-binding</keyword>
<dbReference type="Proteomes" id="UP000469724">
    <property type="component" value="Unassembled WGS sequence"/>
</dbReference>
<dbReference type="EMBL" id="JAAGRQ010000012">
    <property type="protein sequence ID" value="NDY56007.1"/>
    <property type="molecule type" value="Genomic_DNA"/>
</dbReference>
<keyword evidence="3" id="KW-0804">Transcription</keyword>
<accession>A0A7K3NIT6</accession>
<organism evidence="6 7">
    <name type="scientific">Desulfolutivibrio sulfodismutans</name>
    <dbReference type="NCBI Taxonomy" id="63561"/>
    <lineage>
        <taxon>Bacteria</taxon>
        <taxon>Pseudomonadati</taxon>
        <taxon>Thermodesulfobacteriota</taxon>
        <taxon>Desulfovibrionia</taxon>
        <taxon>Desulfovibrionales</taxon>
        <taxon>Desulfovibrionaceae</taxon>
        <taxon>Desulfolutivibrio</taxon>
    </lineage>
</organism>
<evidence type="ECO:0000259" key="5">
    <source>
        <dbReference type="PROSITE" id="PS50987"/>
    </source>
</evidence>
<keyword evidence="7" id="KW-1185">Reference proteome</keyword>
<evidence type="ECO:0000256" key="2">
    <source>
        <dbReference type="ARBA" id="ARBA00023125"/>
    </source>
</evidence>
<keyword evidence="1" id="KW-0805">Transcription regulation</keyword>
<dbReference type="SMART" id="SM00418">
    <property type="entry name" value="HTH_ARSR"/>
    <property type="match status" value="1"/>
</dbReference>
<dbReference type="PANTHER" id="PTHR33154">
    <property type="entry name" value="TRANSCRIPTIONAL REGULATOR, ARSR FAMILY"/>
    <property type="match status" value="1"/>
</dbReference>
<feature type="region of interest" description="Disordered" evidence="4">
    <location>
        <begin position="101"/>
        <end position="126"/>
    </location>
</feature>
<evidence type="ECO:0000313" key="7">
    <source>
        <dbReference type="Proteomes" id="UP000469724"/>
    </source>
</evidence>